<dbReference type="Pfam" id="PF12771">
    <property type="entry name" value="SusD-like_2"/>
    <property type="match status" value="1"/>
</dbReference>
<evidence type="ECO:0000313" key="3">
    <source>
        <dbReference type="Proteomes" id="UP000199455"/>
    </source>
</evidence>
<dbReference type="EMBL" id="FMZH01000010">
    <property type="protein sequence ID" value="SDE01784.1"/>
    <property type="molecule type" value="Genomic_DNA"/>
</dbReference>
<proteinExistence type="predicted"/>
<dbReference type="Gene3D" id="1.25.40.390">
    <property type="match status" value="1"/>
</dbReference>
<dbReference type="RefSeq" id="WP_090771572.1">
    <property type="nucleotide sequence ID" value="NZ_FMZH01000010.1"/>
</dbReference>
<dbReference type="SUPFAM" id="SSF48452">
    <property type="entry name" value="TPR-like"/>
    <property type="match status" value="1"/>
</dbReference>
<protein>
    <submittedName>
        <fullName evidence="2">Starch-binding associating with outer membrane</fullName>
    </submittedName>
</protein>
<evidence type="ECO:0000256" key="1">
    <source>
        <dbReference type="SAM" id="SignalP"/>
    </source>
</evidence>
<evidence type="ECO:0000313" key="2">
    <source>
        <dbReference type="EMBL" id="SDE01784.1"/>
    </source>
</evidence>
<keyword evidence="1" id="KW-0732">Signal</keyword>
<dbReference type="AlphaFoldDB" id="A0A1G6ZGH3"/>
<dbReference type="Proteomes" id="UP000199455">
    <property type="component" value="Unassembled WGS sequence"/>
</dbReference>
<organism evidence="2 3">
    <name type="scientific">Pedobacter soli</name>
    <dbReference type="NCBI Taxonomy" id="390242"/>
    <lineage>
        <taxon>Bacteria</taxon>
        <taxon>Pseudomonadati</taxon>
        <taxon>Bacteroidota</taxon>
        <taxon>Sphingobacteriia</taxon>
        <taxon>Sphingobacteriales</taxon>
        <taxon>Sphingobacteriaceae</taxon>
        <taxon>Pedobacter</taxon>
    </lineage>
</organism>
<name>A0A1G6ZGH3_9SPHI</name>
<dbReference type="PROSITE" id="PS51257">
    <property type="entry name" value="PROKAR_LIPOPROTEIN"/>
    <property type="match status" value="1"/>
</dbReference>
<dbReference type="InterPro" id="IPR041662">
    <property type="entry name" value="SusD-like_2"/>
</dbReference>
<dbReference type="InterPro" id="IPR011990">
    <property type="entry name" value="TPR-like_helical_dom_sf"/>
</dbReference>
<keyword evidence="3" id="KW-1185">Reference proteome</keyword>
<feature type="chain" id="PRO_5011637640" evidence="1">
    <location>
        <begin position="21"/>
        <end position="523"/>
    </location>
</feature>
<gene>
    <name evidence="2" type="ORF">SAMN04488024_110105</name>
</gene>
<reference evidence="3" key="1">
    <citation type="submission" date="2016-10" db="EMBL/GenBank/DDBJ databases">
        <authorList>
            <person name="Varghese N."/>
            <person name="Submissions S."/>
        </authorList>
    </citation>
    <scope>NUCLEOTIDE SEQUENCE [LARGE SCALE GENOMIC DNA]</scope>
    <source>
        <strain evidence="3">DSM 18609</strain>
    </source>
</reference>
<accession>A0A1G6ZGH3</accession>
<sequence length="523" mass="58098">MKKNLYKVIAVLGVSMTTLSACDKNFQEVNIDPINILTSTPDKLLAPALVNSLTPGMMRNRNFNNELMQVTVSISDGEGTVFRYEYRNTYSDYLWNAWYIQLTNFKDIYKQAGKPGTENKSYQGISLVCQSWIYSMLSDTYGDIPYFQSNNATGGVLEPAFDKQQAIYLDMFKKLEEANTLLTEGTAITPSSDPIFKGDIAKWRKFCNSLYLRLLLRVSGKTEVAAQVIAKIKEIVDTNPAKYPIMANNAESATLKWTGLTGTDPFVNPYVNGVRVQDFRSPAIGSFFIERLANWNDPRIDINNANGYANNGINRLGISQGPGGFVGVPSGYAIGAGVVKQAYFYSYDQTSSSVAIGARSLQQSAQTGILMNYAEVQFILAEAALKGYIGGSAENYYYGGMTAAINYWVPNFPTSITSPVFTKYVNEADIDWLNTGSTEDKLEQIHVQKYYALFLVDMQQWFEYRRTGHPVLPKGPGLRNGGVMPARMTYPVYVQSANPTNYQAAVAGQGPDVISTNVWWQKP</sequence>
<feature type="signal peptide" evidence="1">
    <location>
        <begin position="1"/>
        <end position="20"/>
    </location>
</feature>
<dbReference type="STRING" id="390242.SAMN04488024_110105"/>